<accession>A0A016UTB4</accession>
<dbReference type="EMBL" id="JARK01001362">
    <property type="protein sequence ID" value="EYC18669.1"/>
    <property type="molecule type" value="Genomic_DNA"/>
</dbReference>
<feature type="transmembrane region" description="Helical" evidence="1">
    <location>
        <begin position="21"/>
        <end position="50"/>
    </location>
</feature>
<organism evidence="2 3">
    <name type="scientific">Ancylostoma ceylanicum</name>
    <dbReference type="NCBI Taxonomy" id="53326"/>
    <lineage>
        <taxon>Eukaryota</taxon>
        <taxon>Metazoa</taxon>
        <taxon>Ecdysozoa</taxon>
        <taxon>Nematoda</taxon>
        <taxon>Chromadorea</taxon>
        <taxon>Rhabditida</taxon>
        <taxon>Rhabditina</taxon>
        <taxon>Rhabditomorpha</taxon>
        <taxon>Strongyloidea</taxon>
        <taxon>Ancylostomatidae</taxon>
        <taxon>Ancylostomatinae</taxon>
        <taxon>Ancylostoma</taxon>
    </lineage>
</organism>
<keyword evidence="1" id="KW-1133">Transmembrane helix</keyword>
<evidence type="ECO:0000256" key="1">
    <source>
        <dbReference type="SAM" id="Phobius"/>
    </source>
</evidence>
<keyword evidence="3" id="KW-1185">Reference proteome</keyword>
<dbReference type="AlphaFoldDB" id="A0A016UTB4"/>
<dbReference type="Proteomes" id="UP000024635">
    <property type="component" value="Unassembled WGS sequence"/>
</dbReference>
<reference evidence="3" key="1">
    <citation type="journal article" date="2015" name="Nat. Genet.">
        <title>The genome and transcriptome of the zoonotic hookworm Ancylostoma ceylanicum identify infection-specific gene families.</title>
        <authorList>
            <person name="Schwarz E.M."/>
            <person name="Hu Y."/>
            <person name="Antoshechkin I."/>
            <person name="Miller M.M."/>
            <person name="Sternberg P.W."/>
            <person name="Aroian R.V."/>
        </authorList>
    </citation>
    <scope>NUCLEOTIDE SEQUENCE</scope>
    <source>
        <strain evidence="3">HY135</strain>
    </source>
</reference>
<comment type="caution">
    <text evidence="2">The sequence shown here is derived from an EMBL/GenBank/DDBJ whole genome shotgun (WGS) entry which is preliminary data.</text>
</comment>
<name>A0A016UTB4_9BILA</name>
<keyword evidence="1" id="KW-0472">Membrane</keyword>
<sequence>MVNATESPKLKFKKMRYQKGAIFLTLELPSPFTCVFTYVCLTLSTSFILVDISFSQQAPTFEPARRARMPKSIGLYSVRRRWPPGLHDVVFEFIVLHQEFEH</sequence>
<proteinExistence type="predicted"/>
<evidence type="ECO:0000313" key="3">
    <source>
        <dbReference type="Proteomes" id="UP000024635"/>
    </source>
</evidence>
<protein>
    <submittedName>
        <fullName evidence="2">Uncharacterized protein</fullName>
    </submittedName>
</protein>
<gene>
    <name evidence="2" type="primary">Acey_s0026.g1301</name>
    <name evidence="2" type="ORF">Y032_0026g1301</name>
</gene>
<evidence type="ECO:0000313" key="2">
    <source>
        <dbReference type="EMBL" id="EYC18669.1"/>
    </source>
</evidence>
<keyword evidence="1" id="KW-0812">Transmembrane</keyword>